<reference evidence="5 6" key="1">
    <citation type="submission" date="2020-01" db="EMBL/GenBank/DDBJ databases">
        <title>Jiella pacifica sp. nov.</title>
        <authorList>
            <person name="Xue Z."/>
            <person name="Zhu S."/>
            <person name="Chen J."/>
            <person name="Yang J."/>
        </authorList>
    </citation>
    <scope>NUCLEOTIDE SEQUENCE [LARGE SCALE GENOMIC DNA]</scope>
    <source>
        <strain evidence="5 6">40Bstr34</strain>
    </source>
</reference>
<protein>
    <recommendedName>
        <fullName evidence="1">Thioredoxin reductase</fullName>
    </recommendedName>
</protein>
<dbReference type="AlphaFoldDB" id="A0A6N9T479"/>
<dbReference type="InterPro" id="IPR023753">
    <property type="entry name" value="FAD/NAD-binding_dom"/>
</dbReference>
<evidence type="ECO:0000259" key="4">
    <source>
        <dbReference type="Pfam" id="PF07992"/>
    </source>
</evidence>
<evidence type="ECO:0000313" key="6">
    <source>
        <dbReference type="Proteomes" id="UP000469011"/>
    </source>
</evidence>
<evidence type="ECO:0000256" key="3">
    <source>
        <dbReference type="ARBA" id="ARBA00023002"/>
    </source>
</evidence>
<sequence length="293" mass="30735">MHDVIVVGGSYAGLAAALQLARARRDVVVIDAGLRRNRFASHSHGFLGQDGRDPAAIVAEARQQIAAYPNVTFVDGRATRIERPGADFAVCVEKKQSFLSRRLVLALGVVDYLPDVPGLAERWGKHVFHCPYCHGYELNAGAIGVLATGPVSMHHALMLPDWGTVTFFLNGAFEPSPEERARLAARGVAIEATGVARIAGEADVVLTDGRTLAMAGLFTASRIHPSCGLAEGLGCGVEEGPTGRFLRTDAMQETTVAGIFACGDVARAAGSVSLAVGDGAMTGTAVHRSLMFG</sequence>
<gene>
    <name evidence="5" type="ORF">GTK09_16690</name>
</gene>
<dbReference type="PANTHER" id="PTHR48105">
    <property type="entry name" value="THIOREDOXIN REDUCTASE 1-RELATED-RELATED"/>
    <property type="match status" value="1"/>
</dbReference>
<comment type="caution">
    <text evidence="5">The sequence shown here is derived from an EMBL/GenBank/DDBJ whole genome shotgun (WGS) entry which is preliminary data.</text>
</comment>
<proteinExistence type="predicted"/>
<keyword evidence="3" id="KW-0560">Oxidoreductase</keyword>
<dbReference type="InterPro" id="IPR036188">
    <property type="entry name" value="FAD/NAD-bd_sf"/>
</dbReference>
<dbReference type="EMBL" id="JAAAMG010000014">
    <property type="protein sequence ID" value="NDW06060.1"/>
    <property type="molecule type" value="Genomic_DNA"/>
</dbReference>
<dbReference type="RefSeq" id="WP_163464583.1">
    <property type="nucleotide sequence ID" value="NZ_JAAAMG010000014.1"/>
</dbReference>
<dbReference type="PRINTS" id="PR00368">
    <property type="entry name" value="FADPNR"/>
</dbReference>
<dbReference type="InterPro" id="IPR050097">
    <property type="entry name" value="Ferredoxin-NADP_redctase_2"/>
</dbReference>
<dbReference type="PRINTS" id="PR00469">
    <property type="entry name" value="PNDRDTASEII"/>
</dbReference>
<evidence type="ECO:0000256" key="2">
    <source>
        <dbReference type="ARBA" id="ARBA00022630"/>
    </source>
</evidence>
<evidence type="ECO:0000256" key="1">
    <source>
        <dbReference type="ARBA" id="ARBA00018719"/>
    </source>
</evidence>
<evidence type="ECO:0000313" key="5">
    <source>
        <dbReference type="EMBL" id="NDW06060.1"/>
    </source>
</evidence>
<keyword evidence="6" id="KW-1185">Reference proteome</keyword>
<organism evidence="5 6">
    <name type="scientific">Jiella pacifica</name>
    <dbReference type="NCBI Taxonomy" id="2696469"/>
    <lineage>
        <taxon>Bacteria</taxon>
        <taxon>Pseudomonadati</taxon>
        <taxon>Pseudomonadota</taxon>
        <taxon>Alphaproteobacteria</taxon>
        <taxon>Hyphomicrobiales</taxon>
        <taxon>Aurantimonadaceae</taxon>
        <taxon>Jiella</taxon>
    </lineage>
</organism>
<dbReference type="GO" id="GO:0016491">
    <property type="term" value="F:oxidoreductase activity"/>
    <property type="evidence" value="ECO:0007669"/>
    <property type="project" value="UniProtKB-KW"/>
</dbReference>
<keyword evidence="2" id="KW-0285">Flavoprotein</keyword>
<name>A0A6N9T479_9HYPH</name>
<dbReference type="Pfam" id="PF07992">
    <property type="entry name" value="Pyr_redox_2"/>
    <property type="match status" value="1"/>
</dbReference>
<dbReference type="Gene3D" id="3.50.50.60">
    <property type="entry name" value="FAD/NAD(P)-binding domain"/>
    <property type="match status" value="2"/>
</dbReference>
<dbReference type="SUPFAM" id="SSF51905">
    <property type="entry name" value="FAD/NAD(P)-binding domain"/>
    <property type="match status" value="1"/>
</dbReference>
<accession>A0A6N9T479</accession>
<feature type="domain" description="FAD/NAD(P)-binding" evidence="4">
    <location>
        <begin position="2"/>
        <end position="279"/>
    </location>
</feature>
<dbReference type="Proteomes" id="UP000469011">
    <property type="component" value="Unassembled WGS sequence"/>
</dbReference>